<dbReference type="RefSeq" id="WP_083971321.1">
    <property type="nucleotide sequence ID" value="NZ_BBRC01000003.1"/>
</dbReference>
<evidence type="ECO:0000256" key="7">
    <source>
        <dbReference type="SAM" id="SignalP"/>
    </source>
</evidence>
<keyword evidence="4 7" id="KW-0732">Signal</keyword>
<evidence type="ECO:0000259" key="9">
    <source>
        <dbReference type="Pfam" id="PF01915"/>
    </source>
</evidence>
<dbReference type="Pfam" id="PF00933">
    <property type="entry name" value="Glyco_hydro_3"/>
    <property type="match status" value="1"/>
</dbReference>
<dbReference type="InterPro" id="IPR036881">
    <property type="entry name" value="Glyco_hydro_3_C_sf"/>
</dbReference>
<dbReference type="AlphaFoldDB" id="A0A7Y9Z8E5"/>
<evidence type="ECO:0000256" key="1">
    <source>
        <dbReference type="ARBA" id="ARBA00000448"/>
    </source>
</evidence>
<dbReference type="InterPro" id="IPR017853">
    <property type="entry name" value="GH"/>
</dbReference>
<dbReference type="InterPro" id="IPR001764">
    <property type="entry name" value="Glyco_hydro_3_N"/>
</dbReference>
<keyword evidence="11" id="KW-1185">Reference proteome</keyword>
<evidence type="ECO:0000313" key="10">
    <source>
        <dbReference type="EMBL" id="NYI40722.1"/>
    </source>
</evidence>
<dbReference type="GO" id="GO:0008422">
    <property type="term" value="F:beta-glucosidase activity"/>
    <property type="evidence" value="ECO:0007669"/>
    <property type="project" value="UniProtKB-EC"/>
</dbReference>
<dbReference type="PANTHER" id="PTHR30620">
    <property type="entry name" value="PERIPLASMIC BETA-GLUCOSIDASE-RELATED"/>
    <property type="match status" value="1"/>
</dbReference>
<protein>
    <recommendedName>
        <fullName evidence="3">beta-glucosidase</fullName>
        <ecNumber evidence="3">3.2.1.21</ecNumber>
    </recommendedName>
</protein>
<keyword evidence="6 10" id="KW-0326">Glycosidase</keyword>
<reference evidence="10 11" key="1">
    <citation type="submission" date="2020-07" db="EMBL/GenBank/DDBJ databases">
        <title>Sequencing the genomes of 1000 actinobacteria strains.</title>
        <authorList>
            <person name="Klenk H.-P."/>
        </authorList>
    </citation>
    <scope>NUCLEOTIDE SEQUENCE [LARGE SCALE GENOMIC DNA]</scope>
    <source>
        <strain evidence="10 11">DSM 19970</strain>
    </source>
</reference>
<evidence type="ECO:0000313" key="11">
    <source>
        <dbReference type="Proteomes" id="UP000547973"/>
    </source>
</evidence>
<dbReference type="InterPro" id="IPR002772">
    <property type="entry name" value="Glyco_hydro_3_C"/>
</dbReference>
<dbReference type="PANTHER" id="PTHR30620:SF16">
    <property type="entry name" value="LYSOSOMAL BETA GLUCOSIDASE"/>
    <property type="match status" value="1"/>
</dbReference>
<feature type="domain" description="Glycoside hydrolase family 3 N-terminal" evidence="8">
    <location>
        <begin position="63"/>
        <end position="388"/>
    </location>
</feature>
<dbReference type="Pfam" id="PF01915">
    <property type="entry name" value="Glyco_hydro_3_C"/>
    <property type="match status" value="1"/>
</dbReference>
<feature type="chain" id="PRO_5038678318" description="beta-glucosidase" evidence="7">
    <location>
        <begin position="19"/>
        <end position="620"/>
    </location>
</feature>
<sequence length="620" mass="63902">MKRSAIVALALTGALLLAGCTDSSTTRTTISPTASDGIDRGYLDQSLPIATRVDILLGQMTQAEKFGQMTQVEENSLKTGDVASLGLGSVLHGGGSVGGKGDVDAWKSTVVENQHEAVDDTRLGIPILYGVDAVHGFGGMYGATVFPQQIGLGAANDASLMTRIGKATAQEMSAAGIRWDFAPVLAVPSDIRWGRTYEAYSQNPTIVANLGAAYIRGLQSASLSDPSAVLATAKHFIGDGSTVYGSSTQVIDTPYLLDQGNTPADATLLSDTLLPPYKAALEAGAQSVMATYSSWGGQKVHGDAALLTDTLRGKLGFTGFVVSDWAGCDQINPSNYDDAIVQCINAGVDMVMTPYDGAKFLSSLAKAVAGGTISQQRIDQAVSRILTVKFEMDVFANPYPDPAAASLVGSADNRSIARTAVQESQVLLKNDGALPIPATTHTIAVVGNAADDMGMQAGGWTQSWQGSAGTVIPGTTILDGLKKRAGANVTVTAGLPTSGKVDVCVAAVGETPYAEGKGDSTDLALPGLSVLDGLKDRCGSIVLVVVSGRPVIITDALPGVDAVVAAWLPGTAGEGIADTLFGDVPFTGKLPDNWPKDITQVPTAPAGQDYLFPMGYGLSD</sequence>
<organism evidence="10 11">
    <name type="scientific">Demequina lutea</name>
    <dbReference type="NCBI Taxonomy" id="431489"/>
    <lineage>
        <taxon>Bacteria</taxon>
        <taxon>Bacillati</taxon>
        <taxon>Actinomycetota</taxon>
        <taxon>Actinomycetes</taxon>
        <taxon>Micrococcales</taxon>
        <taxon>Demequinaceae</taxon>
        <taxon>Demequina</taxon>
    </lineage>
</organism>
<dbReference type="Proteomes" id="UP000547973">
    <property type="component" value="Unassembled WGS sequence"/>
</dbReference>
<comment type="catalytic activity">
    <reaction evidence="1">
        <text>Hydrolysis of terminal, non-reducing beta-D-glucosyl residues with release of beta-D-glucose.</text>
        <dbReference type="EC" id="3.2.1.21"/>
    </reaction>
</comment>
<dbReference type="SUPFAM" id="SSF51445">
    <property type="entry name" value="(Trans)glycosidases"/>
    <property type="match status" value="1"/>
</dbReference>
<dbReference type="InterPro" id="IPR051915">
    <property type="entry name" value="Cellulose_Degrad_GH3"/>
</dbReference>
<dbReference type="PRINTS" id="PR00133">
    <property type="entry name" value="GLHYDRLASE3"/>
</dbReference>
<comment type="similarity">
    <text evidence="2">Belongs to the glycosyl hydrolase 3 family.</text>
</comment>
<feature type="domain" description="Glycoside hydrolase family 3 C-terminal" evidence="9">
    <location>
        <begin position="426"/>
        <end position="619"/>
    </location>
</feature>
<name>A0A7Y9Z8E5_9MICO</name>
<dbReference type="Gene3D" id="3.40.50.1700">
    <property type="entry name" value="Glycoside hydrolase family 3 C-terminal domain"/>
    <property type="match status" value="1"/>
</dbReference>
<dbReference type="SUPFAM" id="SSF52279">
    <property type="entry name" value="Beta-D-glucan exohydrolase, C-terminal domain"/>
    <property type="match status" value="1"/>
</dbReference>
<evidence type="ECO:0000256" key="2">
    <source>
        <dbReference type="ARBA" id="ARBA00005336"/>
    </source>
</evidence>
<proteinExistence type="inferred from homology"/>
<dbReference type="EMBL" id="JACBZO010000001">
    <property type="protein sequence ID" value="NYI40722.1"/>
    <property type="molecule type" value="Genomic_DNA"/>
</dbReference>
<keyword evidence="5 10" id="KW-0378">Hydrolase</keyword>
<feature type="signal peptide" evidence="7">
    <location>
        <begin position="1"/>
        <end position="18"/>
    </location>
</feature>
<comment type="caution">
    <text evidence="10">The sequence shown here is derived from an EMBL/GenBank/DDBJ whole genome shotgun (WGS) entry which is preliminary data.</text>
</comment>
<dbReference type="InterPro" id="IPR036962">
    <property type="entry name" value="Glyco_hydro_3_N_sf"/>
</dbReference>
<dbReference type="EC" id="3.2.1.21" evidence="3"/>
<accession>A0A7Y9Z8E5</accession>
<evidence type="ECO:0000256" key="5">
    <source>
        <dbReference type="ARBA" id="ARBA00022801"/>
    </source>
</evidence>
<evidence type="ECO:0000259" key="8">
    <source>
        <dbReference type="Pfam" id="PF00933"/>
    </source>
</evidence>
<evidence type="ECO:0000256" key="3">
    <source>
        <dbReference type="ARBA" id="ARBA00012744"/>
    </source>
</evidence>
<dbReference type="PROSITE" id="PS51257">
    <property type="entry name" value="PROKAR_LIPOPROTEIN"/>
    <property type="match status" value="1"/>
</dbReference>
<evidence type="ECO:0000256" key="4">
    <source>
        <dbReference type="ARBA" id="ARBA00022729"/>
    </source>
</evidence>
<dbReference type="Gene3D" id="3.20.20.300">
    <property type="entry name" value="Glycoside hydrolase, family 3, N-terminal domain"/>
    <property type="match status" value="1"/>
</dbReference>
<dbReference type="GO" id="GO:0009251">
    <property type="term" value="P:glucan catabolic process"/>
    <property type="evidence" value="ECO:0007669"/>
    <property type="project" value="TreeGrafter"/>
</dbReference>
<gene>
    <name evidence="10" type="ORF">BKA03_000841</name>
</gene>
<evidence type="ECO:0000256" key="6">
    <source>
        <dbReference type="ARBA" id="ARBA00023295"/>
    </source>
</evidence>